<sequence length="74" mass="7974">MKSARSQAAPNQPHTDPPTLIVPTLCVGMPQWTLCVRFGTRSVPGCVPTRTVRRLDVGTIRDQQSGSGICRQAA</sequence>
<evidence type="ECO:0000313" key="2">
    <source>
        <dbReference type="Proteomes" id="UP000075187"/>
    </source>
</evidence>
<dbReference type="EMBL" id="CP014205">
    <property type="protein sequence ID" value="AUG97585.1"/>
    <property type="molecule type" value="Genomic_DNA"/>
</dbReference>
<keyword evidence="2" id="KW-1185">Reference proteome</keyword>
<proteinExistence type="predicted"/>
<dbReference type="Proteomes" id="UP000075187">
    <property type="component" value="Chromosome"/>
</dbReference>
<name>A0ABN5FRU8_9PSED</name>
<organism evidence="1 2">
    <name type="scientific">Pseudomonas glycinae</name>
    <dbReference type="NCBI Taxonomy" id="1785145"/>
    <lineage>
        <taxon>Bacteria</taxon>
        <taxon>Pseudomonadati</taxon>
        <taxon>Pseudomonadota</taxon>
        <taxon>Gammaproteobacteria</taxon>
        <taxon>Pseudomonadales</taxon>
        <taxon>Pseudomonadaceae</taxon>
        <taxon>Pseudomonas</taxon>
    </lineage>
</organism>
<protein>
    <submittedName>
        <fullName evidence="1">Uncharacterized protein</fullName>
    </submittedName>
</protein>
<evidence type="ECO:0000313" key="1">
    <source>
        <dbReference type="EMBL" id="AUG97585.1"/>
    </source>
</evidence>
<accession>A0ABN5FRU8</accession>
<reference evidence="1" key="1">
    <citation type="submission" date="2017-12" db="EMBL/GenBank/DDBJ databases">
        <title>Pseudomonas sp. MS586 complete sequence.</title>
        <authorList>
            <person name="Lu S."/>
            <person name="Deng P."/>
        </authorList>
    </citation>
    <scope>NUCLEOTIDE SEQUENCE</scope>
    <source>
        <strain evidence="1">MS586</strain>
    </source>
</reference>
<gene>
    <name evidence="1" type="ORF">AWU82_29570</name>
</gene>